<name>A0A8J4XQ77_CHIOP</name>
<feature type="domain" description="N-acetyltransferase" evidence="4">
    <location>
        <begin position="212"/>
        <end position="365"/>
    </location>
</feature>
<dbReference type="InterPro" id="IPR016181">
    <property type="entry name" value="Acyl_CoA_acyltransferase"/>
</dbReference>
<evidence type="ECO:0000259" key="4">
    <source>
        <dbReference type="PROSITE" id="PS51186"/>
    </source>
</evidence>
<dbReference type="PANTHER" id="PTHR10545">
    <property type="entry name" value="DIAMINE N-ACETYLTRANSFERASE"/>
    <property type="match status" value="1"/>
</dbReference>
<dbReference type="CDD" id="cd04301">
    <property type="entry name" value="NAT_SF"/>
    <property type="match status" value="2"/>
</dbReference>
<evidence type="ECO:0000313" key="5">
    <source>
        <dbReference type="EMBL" id="KAG0711565.1"/>
    </source>
</evidence>
<evidence type="ECO:0000256" key="3">
    <source>
        <dbReference type="ARBA" id="ARBA00023315"/>
    </source>
</evidence>
<dbReference type="Proteomes" id="UP000770661">
    <property type="component" value="Unassembled WGS sequence"/>
</dbReference>
<proteinExistence type="inferred from homology"/>
<dbReference type="PANTHER" id="PTHR10545:SF51">
    <property type="entry name" value="THIALYSINE N-EPSILON-ACETYLTRANSFERASE"/>
    <property type="match status" value="1"/>
</dbReference>
<comment type="similarity">
    <text evidence="1">Belongs to the acetyltransferase family.</text>
</comment>
<dbReference type="SUPFAM" id="SSF55729">
    <property type="entry name" value="Acyl-CoA N-acyltransferases (Nat)"/>
    <property type="match status" value="2"/>
</dbReference>
<dbReference type="InterPro" id="IPR000182">
    <property type="entry name" value="GNAT_dom"/>
</dbReference>
<reference evidence="5" key="1">
    <citation type="submission" date="2020-07" db="EMBL/GenBank/DDBJ databases">
        <title>The High-quality genome of the commercially important snow crab, Chionoecetes opilio.</title>
        <authorList>
            <person name="Jeong J.-H."/>
            <person name="Ryu S."/>
        </authorList>
    </citation>
    <scope>NUCLEOTIDE SEQUENCE</scope>
    <source>
        <strain evidence="5">MADBK_172401_WGS</strain>
        <tissue evidence="5">Digestive gland</tissue>
    </source>
</reference>
<dbReference type="AlphaFoldDB" id="A0A8J4XQ77"/>
<dbReference type="InterPro" id="IPR051016">
    <property type="entry name" value="Diverse_Substrate_AcTransf"/>
</dbReference>
<dbReference type="GO" id="GO:0008080">
    <property type="term" value="F:N-acetyltransferase activity"/>
    <property type="evidence" value="ECO:0007669"/>
    <property type="project" value="TreeGrafter"/>
</dbReference>
<keyword evidence="2" id="KW-0808">Transferase</keyword>
<protein>
    <submittedName>
        <fullName evidence="5">Diamine acetyltransferase 2</fullName>
    </submittedName>
</protein>
<gene>
    <name evidence="5" type="primary">SAT2_1</name>
    <name evidence="5" type="ORF">GWK47_020384</name>
</gene>
<accession>A0A8J4XQ77</accession>
<evidence type="ECO:0000313" key="6">
    <source>
        <dbReference type="Proteomes" id="UP000770661"/>
    </source>
</evidence>
<dbReference type="Pfam" id="PF00583">
    <property type="entry name" value="Acetyltransf_1"/>
    <property type="match status" value="2"/>
</dbReference>
<dbReference type="PROSITE" id="PS51186">
    <property type="entry name" value="GNAT"/>
    <property type="match status" value="2"/>
</dbReference>
<sequence>MASVNIRKAKKTDAKKIRELMHQQAGEQNTALPPDLSCEGTLYQKIHYNNEHLSTVQRTNKNEVEGYEAQDSRRFTLSAVAENGWGSAAVFVAFVAESVGAKGGELEGYILAHSAYSTWHGRAMFIKEIYVVPSVRHSGVAVRLCRELLQATLSLGCKRCDVRVDKANKAAVGLFEKLGAQNLTEAEDWHLFLMDSKVITEMKTKCEGQGSPQVRPAGPDDMANVMALIQELADYEKMPDGPKINAHKLVTDSSPLDAFFECFVAESDGALVGYTILYHTFSCQGRGVYMEDLYVKPTHRGQGLGTTLMAQVAQCGLTQGASHLEFCVLSWNTPSIAFYQQKGAIDVTVGGGVQVYRFVDSAMRECVQQEL</sequence>
<organism evidence="5 6">
    <name type="scientific">Chionoecetes opilio</name>
    <name type="common">Atlantic snow crab</name>
    <name type="synonym">Cancer opilio</name>
    <dbReference type="NCBI Taxonomy" id="41210"/>
    <lineage>
        <taxon>Eukaryota</taxon>
        <taxon>Metazoa</taxon>
        <taxon>Ecdysozoa</taxon>
        <taxon>Arthropoda</taxon>
        <taxon>Crustacea</taxon>
        <taxon>Multicrustacea</taxon>
        <taxon>Malacostraca</taxon>
        <taxon>Eumalacostraca</taxon>
        <taxon>Eucarida</taxon>
        <taxon>Decapoda</taxon>
        <taxon>Pleocyemata</taxon>
        <taxon>Brachyura</taxon>
        <taxon>Eubrachyura</taxon>
        <taxon>Majoidea</taxon>
        <taxon>Majidae</taxon>
        <taxon>Chionoecetes</taxon>
    </lineage>
</organism>
<comment type="caution">
    <text evidence="5">The sequence shown here is derived from an EMBL/GenBank/DDBJ whole genome shotgun (WGS) entry which is preliminary data.</text>
</comment>
<feature type="domain" description="N-acetyltransferase" evidence="4">
    <location>
        <begin position="64"/>
        <end position="199"/>
    </location>
</feature>
<dbReference type="OrthoDB" id="7305308at2759"/>
<keyword evidence="3" id="KW-0012">Acyltransferase</keyword>
<dbReference type="Gene3D" id="3.40.630.30">
    <property type="match status" value="2"/>
</dbReference>
<dbReference type="EMBL" id="JACEEZ010023223">
    <property type="protein sequence ID" value="KAG0711565.1"/>
    <property type="molecule type" value="Genomic_DNA"/>
</dbReference>
<evidence type="ECO:0000256" key="2">
    <source>
        <dbReference type="ARBA" id="ARBA00022679"/>
    </source>
</evidence>
<evidence type="ECO:0000256" key="1">
    <source>
        <dbReference type="ARBA" id="ARBA00008694"/>
    </source>
</evidence>
<keyword evidence="6" id="KW-1185">Reference proteome</keyword>
<dbReference type="FunFam" id="3.40.630.30:FF:000064">
    <property type="entry name" value="GNAT family acetyltransferase"/>
    <property type="match status" value="1"/>
</dbReference>